<keyword evidence="4" id="KW-1185">Reference proteome</keyword>
<dbReference type="EMBL" id="BMFO01000002">
    <property type="protein sequence ID" value="GGF91865.1"/>
    <property type="molecule type" value="Genomic_DNA"/>
</dbReference>
<feature type="domain" description="DUF4139" evidence="2">
    <location>
        <begin position="186"/>
        <end position="484"/>
    </location>
</feature>
<reference evidence="3" key="2">
    <citation type="submission" date="2020-09" db="EMBL/GenBank/DDBJ databases">
        <authorList>
            <person name="Sun Q."/>
            <person name="Zhou Y."/>
        </authorList>
    </citation>
    <scope>NUCLEOTIDE SEQUENCE</scope>
    <source>
        <strain evidence="3">CGMCC 1.12726</strain>
    </source>
</reference>
<evidence type="ECO:0000259" key="2">
    <source>
        <dbReference type="Pfam" id="PF13598"/>
    </source>
</evidence>
<evidence type="ECO:0000313" key="3">
    <source>
        <dbReference type="EMBL" id="GGF91865.1"/>
    </source>
</evidence>
<feature type="signal peptide" evidence="1">
    <location>
        <begin position="1"/>
        <end position="22"/>
    </location>
</feature>
<accession>A0A917CL84</accession>
<organism evidence="3 4">
    <name type="scientific">Arenimonas maotaiensis</name>
    <dbReference type="NCBI Taxonomy" id="1446479"/>
    <lineage>
        <taxon>Bacteria</taxon>
        <taxon>Pseudomonadati</taxon>
        <taxon>Pseudomonadota</taxon>
        <taxon>Gammaproteobacteria</taxon>
        <taxon>Lysobacterales</taxon>
        <taxon>Lysobacteraceae</taxon>
        <taxon>Arenimonas</taxon>
    </lineage>
</organism>
<dbReference type="InterPro" id="IPR037291">
    <property type="entry name" value="DUF4139"/>
</dbReference>
<dbReference type="PANTHER" id="PTHR38075">
    <property type="entry name" value="DUF4139 DOMAIN-CONTAINING PROTEIN"/>
    <property type="match status" value="1"/>
</dbReference>
<dbReference type="PANTHER" id="PTHR38075:SF1">
    <property type="entry name" value="DUF4139 DOMAIN-CONTAINING PROTEIN"/>
    <property type="match status" value="1"/>
</dbReference>
<name>A0A917CL84_9GAMM</name>
<reference evidence="3" key="1">
    <citation type="journal article" date="2014" name="Int. J. Syst. Evol. Microbiol.">
        <title>Complete genome sequence of Corynebacterium casei LMG S-19264T (=DSM 44701T), isolated from a smear-ripened cheese.</title>
        <authorList>
            <consortium name="US DOE Joint Genome Institute (JGI-PGF)"/>
            <person name="Walter F."/>
            <person name="Albersmeier A."/>
            <person name="Kalinowski J."/>
            <person name="Ruckert C."/>
        </authorList>
    </citation>
    <scope>NUCLEOTIDE SEQUENCE</scope>
    <source>
        <strain evidence="3">CGMCC 1.12726</strain>
    </source>
</reference>
<sequence length="492" mass="52245">MTLRPLPLSLSAALAASSAAQAAETPKLTIYSGDFDSVSQYEPGAGGAGFALYESLVSFNLKGGDTAASLGGLPRGLDPSSVLLMPLGTARVRGQRFDFAAAGQDDLLKRALGRTVTVEQAVGDARVTYTGTLLSAGNGLTLHLPDGRIKVLAHYAGFELAQVAGISHEPTLHWTFAGASGRQDFRLHYSTAGLAWRAEYRIDTLGLGKTCRMGIEGAAMVVNRSGADFDGVGLTLVAGEPNRSGTLERVTVTGSRVSAAKMAMADSAPEARVSGEYHAYTLPLPASLPQGSVQRIPLIDAATGVACERRYETAFAQGDWRPPYPIVDANYGAGDDQVLPVQASLRFKNAKAAGLGMPLPAGRVRIFEGGDFLGEAAIAHTPGNGEVALRIGEVFDLQAKRTRTAFTLDRDGRSMTETVRFDINNAKPQAAVLRVAERLPRWSEWEMVSSSAAFTRRGAQTVEFDLPLAVESTATLTYTVRYRWAPGVKVPD</sequence>
<keyword evidence="1" id="KW-0732">Signal</keyword>
<evidence type="ECO:0000256" key="1">
    <source>
        <dbReference type="SAM" id="SignalP"/>
    </source>
</evidence>
<gene>
    <name evidence="3" type="ORF">GCM10010960_12220</name>
</gene>
<dbReference type="AlphaFoldDB" id="A0A917CL84"/>
<dbReference type="Pfam" id="PF13598">
    <property type="entry name" value="DUF4139"/>
    <property type="match status" value="1"/>
</dbReference>
<dbReference type="Proteomes" id="UP000632858">
    <property type="component" value="Unassembled WGS sequence"/>
</dbReference>
<feature type="chain" id="PRO_5037333078" description="DUF4139 domain-containing protein" evidence="1">
    <location>
        <begin position="23"/>
        <end position="492"/>
    </location>
</feature>
<proteinExistence type="predicted"/>
<comment type="caution">
    <text evidence="3">The sequence shown here is derived from an EMBL/GenBank/DDBJ whole genome shotgun (WGS) entry which is preliminary data.</text>
</comment>
<dbReference type="RefSeq" id="WP_188448868.1">
    <property type="nucleotide sequence ID" value="NZ_BMFO01000002.1"/>
</dbReference>
<evidence type="ECO:0000313" key="4">
    <source>
        <dbReference type="Proteomes" id="UP000632858"/>
    </source>
</evidence>
<protein>
    <recommendedName>
        <fullName evidence="2">DUF4139 domain-containing protein</fullName>
    </recommendedName>
</protein>